<reference evidence="2" key="1">
    <citation type="journal article" date="2022" name="Mol. Ecol. Resour.">
        <title>The genomes of chicory, endive, great burdock and yacon provide insights into Asteraceae palaeo-polyploidization history and plant inulin production.</title>
        <authorList>
            <person name="Fan W."/>
            <person name="Wang S."/>
            <person name="Wang H."/>
            <person name="Wang A."/>
            <person name="Jiang F."/>
            <person name="Liu H."/>
            <person name="Zhao H."/>
            <person name="Xu D."/>
            <person name="Zhang Y."/>
        </authorList>
    </citation>
    <scope>NUCLEOTIDE SEQUENCE [LARGE SCALE GENOMIC DNA]</scope>
    <source>
        <strain evidence="2">cv. Niubang</strain>
    </source>
</reference>
<reference evidence="1 2" key="2">
    <citation type="journal article" date="2022" name="Mol. Ecol. Resour.">
        <title>The genomes of chicory, endive, great burdock and yacon provide insights into Asteraceae paleo-polyploidization history and plant inulin production.</title>
        <authorList>
            <person name="Fan W."/>
            <person name="Wang S."/>
            <person name="Wang H."/>
            <person name="Wang A."/>
            <person name="Jiang F."/>
            <person name="Liu H."/>
            <person name="Zhao H."/>
            <person name="Xu D."/>
            <person name="Zhang Y."/>
        </authorList>
    </citation>
    <scope>NUCLEOTIDE SEQUENCE [LARGE SCALE GENOMIC DNA]</scope>
    <source>
        <strain evidence="2">cv. Niubang</strain>
    </source>
</reference>
<gene>
    <name evidence="1" type="ORF">L6452_09379</name>
</gene>
<dbReference type="Proteomes" id="UP001055879">
    <property type="component" value="Linkage Group LG03"/>
</dbReference>
<organism evidence="1 2">
    <name type="scientific">Arctium lappa</name>
    <name type="common">Greater burdock</name>
    <name type="synonym">Lappa major</name>
    <dbReference type="NCBI Taxonomy" id="4217"/>
    <lineage>
        <taxon>Eukaryota</taxon>
        <taxon>Viridiplantae</taxon>
        <taxon>Streptophyta</taxon>
        <taxon>Embryophyta</taxon>
        <taxon>Tracheophyta</taxon>
        <taxon>Spermatophyta</taxon>
        <taxon>Magnoliopsida</taxon>
        <taxon>eudicotyledons</taxon>
        <taxon>Gunneridae</taxon>
        <taxon>Pentapetalae</taxon>
        <taxon>asterids</taxon>
        <taxon>campanulids</taxon>
        <taxon>Asterales</taxon>
        <taxon>Asteraceae</taxon>
        <taxon>Carduoideae</taxon>
        <taxon>Cardueae</taxon>
        <taxon>Arctiinae</taxon>
        <taxon>Arctium</taxon>
    </lineage>
</organism>
<dbReference type="EMBL" id="CM042049">
    <property type="protein sequence ID" value="KAI3746937.1"/>
    <property type="molecule type" value="Genomic_DNA"/>
</dbReference>
<sequence>MFTRRRSPTPYRSVVVHSPSICPTLVRCEIAGEDEVADQPISSLCFDLSSLTLRLDGGDLGFYLQRRFQSDLGFDLFFVEKMSNSKNKVIKN</sequence>
<evidence type="ECO:0000313" key="2">
    <source>
        <dbReference type="Proteomes" id="UP001055879"/>
    </source>
</evidence>
<protein>
    <submittedName>
        <fullName evidence="1">Uncharacterized protein</fullName>
    </submittedName>
</protein>
<proteinExistence type="predicted"/>
<evidence type="ECO:0000313" key="1">
    <source>
        <dbReference type="EMBL" id="KAI3746937.1"/>
    </source>
</evidence>
<accession>A0ACB9DKW9</accession>
<comment type="caution">
    <text evidence="1">The sequence shown here is derived from an EMBL/GenBank/DDBJ whole genome shotgun (WGS) entry which is preliminary data.</text>
</comment>
<keyword evidence="2" id="KW-1185">Reference proteome</keyword>
<name>A0ACB9DKW9_ARCLA</name>